<dbReference type="EMBL" id="JBHLUH010000105">
    <property type="protein sequence ID" value="MFC0534203.1"/>
    <property type="molecule type" value="Genomic_DNA"/>
</dbReference>
<gene>
    <name evidence="6" type="ORF">ACFFIA_42115</name>
</gene>
<dbReference type="Pfam" id="PF09339">
    <property type="entry name" value="HTH_IclR"/>
    <property type="match status" value="1"/>
</dbReference>
<evidence type="ECO:0000256" key="2">
    <source>
        <dbReference type="ARBA" id="ARBA00023125"/>
    </source>
</evidence>
<keyword evidence="3" id="KW-0804">Transcription</keyword>
<accession>A0ABV6MHJ3</accession>
<evidence type="ECO:0000256" key="1">
    <source>
        <dbReference type="ARBA" id="ARBA00023015"/>
    </source>
</evidence>
<dbReference type="PROSITE" id="PS51078">
    <property type="entry name" value="ICLR_ED"/>
    <property type="match status" value="1"/>
</dbReference>
<dbReference type="InterPro" id="IPR036388">
    <property type="entry name" value="WH-like_DNA-bd_sf"/>
</dbReference>
<dbReference type="SUPFAM" id="SSF46785">
    <property type="entry name" value="Winged helix' DNA-binding domain"/>
    <property type="match status" value="1"/>
</dbReference>
<dbReference type="Gene3D" id="3.30.450.40">
    <property type="match status" value="1"/>
</dbReference>
<name>A0ABV6MHJ3_9ACTN</name>
<comment type="caution">
    <text evidence="6">The sequence shown here is derived from an EMBL/GenBank/DDBJ whole genome shotgun (WGS) entry which is preliminary data.</text>
</comment>
<dbReference type="InterPro" id="IPR014757">
    <property type="entry name" value="Tscrpt_reg_IclR_C"/>
</dbReference>
<dbReference type="Proteomes" id="UP001589867">
    <property type="component" value="Unassembled WGS sequence"/>
</dbReference>
<dbReference type="SMART" id="SM00346">
    <property type="entry name" value="HTH_ICLR"/>
    <property type="match status" value="1"/>
</dbReference>
<proteinExistence type="predicted"/>
<dbReference type="RefSeq" id="WP_377262788.1">
    <property type="nucleotide sequence ID" value="NZ_JBHLUH010000105.1"/>
</dbReference>
<keyword evidence="7" id="KW-1185">Reference proteome</keyword>
<dbReference type="InterPro" id="IPR029016">
    <property type="entry name" value="GAF-like_dom_sf"/>
</dbReference>
<sequence>MSPQAAIGSLLRSRQHRLNVPLLIWQNLFSPHERAAVSQAAEKALMVLEHVTSAREPVSAMAVAGELGLDKSTGSRLLAMLTERGWLVRDDRTRLYSVGPTMVRLGASAAAASTSLRVILLPLLTRLRDHTEETVSFHRLIGDRRVCVAGVESERVIRRALPIGEAFALHIGPTGKAILAFVDPAQREQVLQAAGTEADQVRAYLDAAVRTGVVSTDGDHAPEVAGLSVPVFDQTGVFGALTVAGPVHRWVPALRAQAAPVVLAAARSLSESLGASSGRYLGWEKTLQAVPQGAPA</sequence>
<feature type="domain" description="HTH iclR-type" evidence="4">
    <location>
        <begin position="38"/>
        <end position="100"/>
    </location>
</feature>
<dbReference type="InterPro" id="IPR005471">
    <property type="entry name" value="Tscrpt_reg_IclR_N"/>
</dbReference>
<dbReference type="InterPro" id="IPR050707">
    <property type="entry name" value="HTH_MetabolicPath_Reg"/>
</dbReference>
<evidence type="ECO:0000313" key="7">
    <source>
        <dbReference type="Proteomes" id="UP001589867"/>
    </source>
</evidence>
<keyword evidence="2" id="KW-0238">DNA-binding</keyword>
<evidence type="ECO:0000256" key="3">
    <source>
        <dbReference type="ARBA" id="ARBA00023163"/>
    </source>
</evidence>
<protein>
    <submittedName>
        <fullName evidence="6">IclR family transcriptional regulator</fullName>
    </submittedName>
</protein>
<dbReference type="PANTHER" id="PTHR30136:SF24">
    <property type="entry name" value="HTH-TYPE TRANSCRIPTIONAL REPRESSOR ALLR"/>
    <property type="match status" value="1"/>
</dbReference>
<feature type="domain" description="IclR-ED" evidence="5">
    <location>
        <begin position="101"/>
        <end position="275"/>
    </location>
</feature>
<dbReference type="SUPFAM" id="SSF55781">
    <property type="entry name" value="GAF domain-like"/>
    <property type="match status" value="1"/>
</dbReference>
<organism evidence="6 7">
    <name type="scientific">Phytohabitans kaempferiae</name>
    <dbReference type="NCBI Taxonomy" id="1620943"/>
    <lineage>
        <taxon>Bacteria</taxon>
        <taxon>Bacillati</taxon>
        <taxon>Actinomycetota</taxon>
        <taxon>Actinomycetes</taxon>
        <taxon>Micromonosporales</taxon>
        <taxon>Micromonosporaceae</taxon>
    </lineage>
</organism>
<dbReference type="InterPro" id="IPR036390">
    <property type="entry name" value="WH_DNA-bd_sf"/>
</dbReference>
<keyword evidence="1" id="KW-0805">Transcription regulation</keyword>
<dbReference type="PROSITE" id="PS51077">
    <property type="entry name" value="HTH_ICLR"/>
    <property type="match status" value="1"/>
</dbReference>
<dbReference type="PANTHER" id="PTHR30136">
    <property type="entry name" value="HELIX-TURN-HELIX TRANSCRIPTIONAL REGULATOR, ICLR FAMILY"/>
    <property type="match status" value="1"/>
</dbReference>
<reference evidence="6 7" key="1">
    <citation type="submission" date="2024-09" db="EMBL/GenBank/DDBJ databases">
        <authorList>
            <person name="Sun Q."/>
            <person name="Mori K."/>
        </authorList>
    </citation>
    <scope>NUCLEOTIDE SEQUENCE [LARGE SCALE GENOMIC DNA]</scope>
    <source>
        <strain evidence="6 7">TBRC 3947</strain>
    </source>
</reference>
<evidence type="ECO:0000259" key="4">
    <source>
        <dbReference type="PROSITE" id="PS51077"/>
    </source>
</evidence>
<dbReference type="Pfam" id="PF01614">
    <property type="entry name" value="IclR_C"/>
    <property type="match status" value="1"/>
</dbReference>
<evidence type="ECO:0000313" key="6">
    <source>
        <dbReference type="EMBL" id="MFC0534203.1"/>
    </source>
</evidence>
<evidence type="ECO:0000259" key="5">
    <source>
        <dbReference type="PROSITE" id="PS51078"/>
    </source>
</evidence>
<dbReference type="Gene3D" id="1.10.10.10">
    <property type="entry name" value="Winged helix-like DNA-binding domain superfamily/Winged helix DNA-binding domain"/>
    <property type="match status" value="1"/>
</dbReference>